<dbReference type="InterPro" id="IPR036242">
    <property type="entry name" value="Agglutinin_dom_sf"/>
</dbReference>
<evidence type="ECO:0000259" key="1">
    <source>
        <dbReference type="Pfam" id="PF07468"/>
    </source>
</evidence>
<protein>
    <recommendedName>
        <fullName evidence="1">Agglutinin domain-containing protein</fullName>
    </recommendedName>
</protein>
<dbReference type="InterPro" id="IPR008998">
    <property type="entry name" value="Agglutinin"/>
</dbReference>
<dbReference type="Gene3D" id="2.80.10.50">
    <property type="match status" value="2"/>
</dbReference>
<comment type="caution">
    <text evidence="2">The sequence shown here is derived from an EMBL/GenBank/DDBJ whole genome shotgun (WGS) entry which is preliminary data.</text>
</comment>
<dbReference type="Pfam" id="PF07468">
    <property type="entry name" value="Agglutinin"/>
    <property type="match status" value="1"/>
</dbReference>
<sequence>MSFTSFSQYVLLKPELSTSSFFAFKDVVGRVSGSVALESEIGAFNLMAKMELDPSKTNSKYFHIRFSHNNKYWCRNNAGDGFIVAVSTTAEEDITKESCTLFEASSSSGEGVFNLVHVPSGFFVEVGSEPDGRAVVVKGATAANRLTFVNWQTIPRIHRGNDSHQTVYAVSSDQDTANKDTLFWPIKMDEKTIALRCEANNKYCSRNRFYYDYLHAAADTIVNEARFEVKERVSSRKIYDVKYQLDEARIYNKEPFIAGSAMLTNKSNDKATLTSAITYEEQSTSTFTSTWSLTGGVKVSFEGNLCEAVKGKVEVSVEVKKEWSWSEETETKKSSTVNASADVPANTSIKISYIGTKGSYSVPFSYSQEDVDSATGEHTVTQHYDGIYYGSNYYNMDFEVAKPIPL</sequence>
<feature type="domain" description="Agglutinin" evidence="1">
    <location>
        <begin position="48"/>
        <end position="125"/>
    </location>
</feature>
<evidence type="ECO:0000313" key="3">
    <source>
        <dbReference type="Proteomes" id="UP000298416"/>
    </source>
</evidence>
<evidence type="ECO:0000313" key="2">
    <source>
        <dbReference type="EMBL" id="KAG6398029.1"/>
    </source>
</evidence>
<dbReference type="InterPro" id="IPR053237">
    <property type="entry name" value="Natterin_C"/>
</dbReference>
<accession>A0A8X8WP33</accession>
<reference evidence="2" key="2">
    <citation type="submission" date="2020-08" db="EMBL/GenBank/DDBJ databases">
        <title>Plant Genome Project.</title>
        <authorList>
            <person name="Zhang R.-G."/>
        </authorList>
    </citation>
    <scope>NUCLEOTIDE SEQUENCE</scope>
    <source>
        <strain evidence="2">Huo1</strain>
        <tissue evidence="2">Leaf</tissue>
    </source>
</reference>
<name>A0A8X8WP33_SALSN</name>
<dbReference type="PANTHER" id="PTHR39244:SF5">
    <property type="entry name" value="NATTERIN-3-LIKE"/>
    <property type="match status" value="1"/>
</dbReference>
<gene>
    <name evidence="2" type="ORF">SASPL_139479</name>
</gene>
<dbReference type="Gene3D" id="2.170.15.10">
    <property type="entry name" value="Proaerolysin, chain A, domain 3"/>
    <property type="match status" value="1"/>
</dbReference>
<reference evidence="2" key="1">
    <citation type="submission" date="2018-01" db="EMBL/GenBank/DDBJ databases">
        <authorList>
            <person name="Mao J.F."/>
        </authorList>
    </citation>
    <scope>NUCLEOTIDE SEQUENCE</scope>
    <source>
        <strain evidence="2">Huo1</strain>
        <tissue evidence="2">Leaf</tissue>
    </source>
</reference>
<proteinExistence type="predicted"/>
<dbReference type="Proteomes" id="UP000298416">
    <property type="component" value="Unassembled WGS sequence"/>
</dbReference>
<dbReference type="EMBL" id="PNBA02000015">
    <property type="protein sequence ID" value="KAG6398029.1"/>
    <property type="molecule type" value="Genomic_DNA"/>
</dbReference>
<keyword evidence="3" id="KW-1185">Reference proteome</keyword>
<dbReference type="SUPFAM" id="SSF50382">
    <property type="entry name" value="Agglutinin"/>
    <property type="match status" value="2"/>
</dbReference>
<dbReference type="CDD" id="cd00257">
    <property type="entry name" value="beta-trefoil_FSCN-like"/>
    <property type="match status" value="1"/>
</dbReference>
<dbReference type="SUPFAM" id="SSF56973">
    <property type="entry name" value="Aerolisin/ETX pore-forming domain"/>
    <property type="match status" value="1"/>
</dbReference>
<dbReference type="PANTHER" id="PTHR39244">
    <property type="entry name" value="NATTERIN-4"/>
    <property type="match status" value="1"/>
</dbReference>
<dbReference type="AlphaFoldDB" id="A0A8X8WP33"/>
<organism evidence="2">
    <name type="scientific">Salvia splendens</name>
    <name type="common">Scarlet sage</name>
    <dbReference type="NCBI Taxonomy" id="180675"/>
    <lineage>
        <taxon>Eukaryota</taxon>
        <taxon>Viridiplantae</taxon>
        <taxon>Streptophyta</taxon>
        <taxon>Embryophyta</taxon>
        <taxon>Tracheophyta</taxon>
        <taxon>Spermatophyta</taxon>
        <taxon>Magnoliopsida</taxon>
        <taxon>eudicotyledons</taxon>
        <taxon>Gunneridae</taxon>
        <taxon>Pentapetalae</taxon>
        <taxon>asterids</taxon>
        <taxon>lamiids</taxon>
        <taxon>Lamiales</taxon>
        <taxon>Lamiaceae</taxon>
        <taxon>Nepetoideae</taxon>
        <taxon>Mentheae</taxon>
        <taxon>Salviinae</taxon>
        <taxon>Salvia</taxon>
        <taxon>Salvia subgen. Calosphace</taxon>
        <taxon>core Calosphace</taxon>
    </lineage>
</organism>